<evidence type="ECO:0000256" key="3">
    <source>
        <dbReference type="ARBA" id="ARBA00022679"/>
    </source>
</evidence>
<feature type="transmembrane region" description="Helical" evidence="8">
    <location>
        <begin position="237"/>
        <end position="260"/>
    </location>
</feature>
<proteinExistence type="predicted"/>
<keyword evidence="3 10" id="KW-0808">Transferase</keyword>
<reference evidence="10" key="2">
    <citation type="journal article" date="2021" name="Microbiome">
        <title>Successional dynamics and alternative stable states in a saline activated sludge microbial community over 9 years.</title>
        <authorList>
            <person name="Wang Y."/>
            <person name="Ye J."/>
            <person name="Ju F."/>
            <person name="Liu L."/>
            <person name="Boyd J.A."/>
            <person name="Deng Y."/>
            <person name="Parks D.H."/>
            <person name="Jiang X."/>
            <person name="Yin X."/>
            <person name="Woodcroft B.J."/>
            <person name="Tyson G.W."/>
            <person name="Hugenholtz P."/>
            <person name="Polz M.F."/>
            <person name="Zhang T."/>
        </authorList>
    </citation>
    <scope>NUCLEOTIDE SEQUENCE</scope>
    <source>
        <strain evidence="10">HKST-UBA01</strain>
    </source>
</reference>
<dbReference type="AlphaFoldDB" id="A0A956RMY7"/>
<dbReference type="GO" id="GO:0009103">
    <property type="term" value="P:lipopolysaccharide biosynthetic process"/>
    <property type="evidence" value="ECO:0007669"/>
    <property type="project" value="UniProtKB-KW"/>
</dbReference>
<evidence type="ECO:0000259" key="9">
    <source>
        <dbReference type="Pfam" id="PF00535"/>
    </source>
</evidence>
<dbReference type="GO" id="GO:0016757">
    <property type="term" value="F:glycosyltransferase activity"/>
    <property type="evidence" value="ECO:0007669"/>
    <property type="project" value="UniProtKB-KW"/>
</dbReference>
<organism evidence="10 11">
    <name type="scientific">Eiseniibacteriota bacterium</name>
    <dbReference type="NCBI Taxonomy" id="2212470"/>
    <lineage>
        <taxon>Bacteria</taxon>
        <taxon>Candidatus Eiseniibacteriota</taxon>
    </lineage>
</organism>
<evidence type="ECO:0000256" key="1">
    <source>
        <dbReference type="ARBA" id="ARBA00022475"/>
    </source>
</evidence>
<dbReference type="Proteomes" id="UP000697710">
    <property type="component" value="Unassembled WGS sequence"/>
</dbReference>
<feature type="transmembrane region" description="Helical" evidence="8">
    <location>
        <begin position="272"/>
        <end position="298"/>
    </location>
</feature>
<evidence type="ECO:0000256" key="8">
    <source>
        <dbReference type="SAM" id="Phobius"/>
    </source>
</evidence>
<dbReference type="Pfam" id="PF00535">
    <property type="entry name" value="Glycos_transf_2"/>
    <property type="match status" value="1"/>
</dbReference>
<sequence>MSGGVRVSILLFCSQSAGSVAEILESLISYVHDRGPDHELIVVLDGHLVGLYARFQERLAGDGQVTLVGLHAQQGQVATIRAGLAVARGQAIVTFPSYPQVDTDAIPPILEALAAGADYVVGYRVGRQGSPFKRLASRMFNGLIHATTGVAFHDLACGIHGMRSSVSRAIPNYGDNQLFLPILLAREGFRVTEAAVPASRSEPGLHLFSPAALGRRALDVLALSYLVRFTQKPLRPFGAVGVVLTLIGLLLCAVLVYQRIFLHQSLADRPMLLLALLLVTSGIQVVILGFLGELLIYLHFRDQVNYRVQEEVRGEVISDAASNEAELRHG</sequence>
<keyword evidence="7 8" id="KW-0472">Membrane</keyword>
<evidence type="ECO:0000256" key="7">
    <source>
        <dbReference type="ARBA" id="ARBA00023136"/>
    </source>
</evidence>
<gene>
    <name evidence="10" type="ORF">KC729_02655</name>
</gene>
<evidence type="ECO:0000256" key="6">
    <source>
        <dbReference type="ARBA" id="ARBA00022989"/>
    </source>
</evidence>
<keyword evidence="6 8" id="KW-1133">Transmembrane helix</keyword>
<keyword evidence="2 10" id="KW-0328">Glycosyltransferase</keyword>
<protein>
    <submittedName>
        <fullName evidence="10">Glycosyltransferase</fullName>
        <ecNumber evidence="10">2.4.-.-</ecNumber>
    </submittedName>
</protein>
<dbReference type="InterPro" id="IPR029044">
    <property type="entry name" value="Nucleotide-diphossugar_trans"/>
</dbReference>
<feature type="domain" description="Glycosyltransferase 2-like" evidence="9">
    <location>
        <begin position="17"/>
        <end position="166"/>
    </location>
</feature>
<reference evidence="10" key="1">
    <citation type="submission" date="2020-04" db="EMBL/GenBank/DDBJ databases">
        <authorList>
            <person name="Zhang T."/>
        </authorList>
    </citation>
    <scope>NUCLEOTIDE SEQUENCE</scope>
    <source>
        <strain evidence="10">HKST-UBA01</strain>
    </source>
</reference>
<accession>A0A956RMY7</accession>
<evidence type="ECO:0000313" key="11">
    <source>
        <dbReference type="Proteomes" id="UP000697710"/>
    </source>
</evidence>
<keyword evidence="1" id="KW-1003">Cell membrane</keyword>
<keyword evidence="4 8" id="KW-0812">Transmembrane</keyword>
<evidence type="ECO:0000256" key="2">
    <source>
        <dbReference type="ARBA" id="ARBA00022676"/>
    </source>
</evidence>
<dbReference type="GO" id="GO:0005886">
    <property type="term" value="C:plasma membrane"/>
    <property type="evidence" value="ECO:0007669"/>
    <property type="project" value="TreeGrafter"/>
</dbReference>
<dbReference type="PANTHER" id="PTHR48090:SF3">
    <property type="entry name" value="UNDECAPRENYL-PHOSPHATE 4-DEOXY-4-FORMAMIDO-L-ARABINOSE TRANSFERASE"/>
    <property type="match status" value="1"/>
</dbReference>
<dbReference type="EC" id="2.4.-.-" evidence="10"/>
<dbReference type="Gene3D" id="3.90.550.10">
    <property type="entry name" value="Spore Coat Polysaccharide Biosynthesis Protein SpsA, Chain A"/>
    <property type="match status" value="1"/>
</dbReference>
<evidence type="ECO:0000313" key="10">
    <source>
        <dbReference type="EMBL" id="MCA9726553.1"/>
    </source>
</evidence>
<evidence type="ECO:0000256" key="4">
    <source>
        <dbReference type="ARBA" id="ARBA00022692"/>
    </source>
</evidence>
<evidence type="ECO:0000256" key="5">
    <source>
        <dbReference type="ARBA" id="ARBA00022985"/>
    </source>
</evidence>
<dbReference type="SUPFAM" id="SSF53448">
    <property type="entry name" value="Nucleotide-diphospho-sugar transferases"/>
    <property type="match status" value="1"/>
</dbReference>
<keyword evidence="5" id="KW-0448">Lipopolysaccharide biosynthesis</keyword>
<name>A0A956RMY7_UNCEI</name>
<comment type="caution">
    <text evidence="10">The sequence shown here is derived from an EMBL/GenBank/DDBJ whole genome shotgun (WGS) entry which is preliminary data.</text>
</comment>
<dbReference type="InterPro" id="IPR001173">
    <property type="entry name" value="Glyco_trans_2-like"/>
</dbReference>
<dbReference type="InterPro" id="IPR050256">
    <property type="entry name" value="Glycosyltransferase_2"/>
</dbReference>
<dbReference type="EMBL" id="JAGQHR010000042">
    <property type="protein sequence ID" value="MCA9726553.1"/>
    <property type="molecule type" value="Genomic_DNA"/>
</dbReference>
<dbReference type="PANTHER" id="PTHR48090">
    <property type="entry name" value="UNDECAPRENYL-PHOSPHATE 4-DEOXY-4-FORMAMIDO-L-ARABINOSE TRANSFERASE-RELATED"/>
    <property type="match status" value="1"/>
</dbReference>